<keyword evidence="10 12" id="KW-0472">Membrane</keyword>
<evidence type="ECO:0000256" key="5">
    <source>
        <dbReference type="ARBA" id="ARBA00022692"/>
    </source>
</evidence>
<dbReference type="Pfam" id="PF03878">
    <property type="entry name" value="YIF1"/>
    <property type="match status" value="1"/>
</dbReference>
<gene>
    <name evidence="13" type="ORF">CSSPJE1EN2_LOCUS14326</name>
</gene>
<evidence type="ECO:0000256" key="6">
    <source>
        <dbReference type="ARBA" id="ARBA00022824"/>
    </source>
</evidence>
<keyword evidence="7" id="KW-0653">Protein transport</keyword>
<name>A0ABP1BA61_9BRYO</name>
<feature type="compositionally biased region" description="Low complexity" evidence="11">
    <location>
        <begin position="27"/>
        <end position="36"/>
    </location>
</feature>
<feature type="transmembrane region" description="Helical" evidence="12">
    <location>
        <begin position="262"/>
        <end position="281"/>
    </location>
</feature>
<feature type="transmembrane region" description="Helical" evidence="12">
    <location>
        <begin position="223"/>
        <end position="241"/>
    </location>
</feature>
<comment type="subcellular location">
    <subcellularLocation>
        <location evidence="1">Endoplasmic reticulum membrane</location>
        <topology evidence="1">Multi-pass membrane protein</topology>
    </subcellularLocation>
    <subcellularLocation>
        <location evidence="2">Golgi apparatus membrane</location>
        <topology evidence="2">Multi-pass membrane protein</topology>
    </subcellularLocation>
</comment>
<evidence type="ECO:0000256" key="7">
    <source>
        <dbReference type="ARBA" id="ARBA00022927"/>
    </source>
</evidence>
<dbReference type="EMBL" id="OZ023703">
    <property type="protein sequence ID" value="CAK9871662.1"/>
    <property type="molecule type" value="Genomic_DNA"/>
</dbReference>
<dbReference type="InterPro" id="IPR005578">
    <property type="entry name" value="Yif1_fam"/>
</dbReference>
<evidence type="ECO:0000256" key="4">
    <source>
        <dbReference type="ARBA" id="ARBA00022448"/>
    </source>
</evidence>
<dbReference type="Proteomes" id="UP001497522">
    <property type="component" value="Chromosome 2"/>
</dbReference>
<keyword evidence="14" id="KW-1185">Reference proteome</keyword>
<evidence type="ECO:0000256" key="11">
    <source>
        <dbReference type="SAM" id="MobiDB-lite"/>
    </source>
</evidence>
<keyword evidence="9" id="KW-0333">Golgi apparatus</keyword>
<protein>
    <submittedName>
        <fullName evidence="13">Uncharacterized protein</fullName>
    </submittedName>
</protein>
<feature type="region of interest" description="Disordered" evidence="11">
    <location>
        <begin position="14"/>
        <end position="44"/>
    </location>
</feature>
<evidence type="ECO:0000256" key="2">
    <source>
        <dbReference type="ARBA" id="ARBA00004653"/>
    </source>
</evidence>
<evidence type="ECO:0000256" key="10">
    <source>
        <dbReference type="ARBA" id="ARBA00023136"/>
    </source>
</evidence>
<evidence type="ECO:0000256" key="8">
    <source>
        <dbReference type="ARBA" id="ARBA00022989"/>
    </source>
</evidence>
<evidence type="ECO:0000313" key="14">
    <source>
        <dbReference type="Proteomes" id="UP001497522"/>
    </source>
</evidence>
<accession>A0ABP1BA61</accession>
<evidence type="ECO:0000256" key="1">
    <source>
        <dbReference type="ARBA" id="ARBA00004477"/>
    </source>
</evidence>
<reference evidence="13 14" key="1">
    <citation type="submission" date="2024-03" db="EMBL/GenBank/DDBJ databases">
        <authorList>
            <consortium name="ELIXIR-Norway"/>
            <consortium name="Elixir Norway"/>
        </authorList>
    </citation>
    <scope>NUCLEOTIDE SEQUENCE [LARGE SCALE GENOMIC DNA]</scope>
</reference>
<evidence type="ECO:0000256" key="3">
    <source>
        <dbReference type="ARBA" id="ARBA00009727"/>
    </source>
</evidence>
<sequence>MKFYPAGQSISSGFPGVGGGYDPRYGPQPGMQQPQTGGPGPGVSNPFNNVLYGASSGILGTYLGNSKEYVQSNVSRYFATHDVQYYFQVNDQYVKNKLKVVLFPFLHKGPWTRIPEQVAGGLKYKPPRHDINAPDLYLPLMAFSTYIVLCGLTLGIAGKFTPDVISGLFTKAVLGWTVETILLKSALFALGSSDAPLLDMVAYGGYSFIGLSASVLASMVWSYAYYLALPWTSLCMANFLVRTMKRLLFAEARSYDRDSTRQHYLLLLIGLAQFPLFYWLVRVR</sequence>
<keyword evidence="5 12" id="KW-0812">Transmembrane</keyword>
<proteinExistence type="inferred from homology"/>
<dbReference type="PANTHER" id="PTHR14083">
    <property type="entry name" value="YIP1 INTERACTING FACTOR HOMOLOG YIF1 PROTEIN"/>
    <property type="match status" value="1"/>
</dbReference>
<evidence type="ECO:0000256" key="12">
    <source>
        <dbReference type="SAM" id="Phobius"/>
    </source>
</evidence>
<keyword evidence="8 12" id="KW-1133">Transmembrane helix</keyword>
<evidence type="ECO:0000256" key="9">
    <source>
        <dbReference type="ARBA" id="ARBA00023034"/>
    </source>
</evidence>
<comment type="similarity">
    <text evidence="3">Belongs to the YIF1 family.</text>
</comment>
<dbReference type="PANTHER" id="PTHR14083:SF0">
    <property type="entry name" value="YIP1D-INTERACTING FACTOR 1, ISOFORM C"/>
    <property type="match status" value="1"/>
</dbReference>
<organism evidence="13 14">
    <name type="scientific">Sphagnum jensenii</name>
    <dbReference type="NCBI Taxonomy" id="128206"/>
    <lineage>
        <taxon>Eukaryota</taxon>
        <taxon>Viridiplantae</taxon>
        <taxon>Streptophyta</taxon>
        <taxon>Embryophyta</taxon>
        <taxon>Bryophyta</taxon>
        <taxon>Sphagnophytina</taxon>
        <taxon>Sphagnopsida</taxon>
        <taxon>Sphagnales</taxon>
        <taxon>Sphagnaceae</taxon>
        <taxon>Sphagnum</taxon>
    </lineage>
</organism>
<evidence type="ECO:0000313" key="13">
    <source>
        <dbReference type="EMBL" id="CAK9871662.1"/>
    </source>
</evidence>
<keyword evidence="4" id="KW-0813">Transport</keyword>
<keyword evidence="6" id="KW-0256">Endoplasmic reticulum</keyword>
<feature type="transmembrane region" description="Helical" evidence="12">
    <location>
        <begin position="136"/>
        <end position="156"/>
    </location>
</feature>